<organism evidence="1 2">
    <name type="scientific">Rahnella perminowiae</name>
    <dbReference type="NCBI Taxonomy" id="2816244"/>
    <lineage>
        <taxon>Bacteria</taxon>
        <taxon>Pseudomonadati</taxon>
        <taxon>Pseudomonadota</taxon>
        <taxon>Gammaproteobacteria</taxon>
        <taxon>Enterobacterales</taxon>
        <taxon>Yersiniaceae</taxon>
        <taxon>Rahnella</taxon>
    </lineage>
</organism>
<evidence type="ECO:0000313" key="2">
    <source>
        <dbReference type="Proteomes" id="UP000699865"/>
    </source>
</evidence>
<dbReference type="EMBL" id="JAFMOU010000053">
    <property type="protein sequence ID" value="MBU9833535.1"/>
    <property type="molecule type" value="Genomic_DNA"/>
</dbReference>
<dbReference type="Proteomes" id="UP000699865">
    <property type="component" value="Unassembled WGS sequence"/>
</dbReference>
<name>A0ABS6KWW6_9GAMM</name>
<comment type="caution">
    <text evidence="1">The sequence shown here is derived from an EMBL/GenBank/DDBJ whole genome shotgun (WGS) entry which is preliminary data.</text>
</comment>
<sequence>MKEKSNYFPYVSQWASGKYNSAIMQGMDPCCDPNWSIISGFVDEKVYRFWSWKMCGIAAFRFYLLCLDKKCLSSFQLLQMAIERRCLRKKRK</sequence>
<reference evidence="1 2" key="1">
    <citation type="submission" date="2021-03" db="EMBL/GenBank/DDBJ databases">
        <title>Five novel Rahnella species.</title>
        <authorList>
            <person name="Brady C."/>
            <person name="Asselin J."/>
            <person name="Beer S."/>
            <person name="Bruberg M.B."/>
            <person name="Crampton B."/>
            <person name="Venter S."/>
            <person name="Arnold D."/>
            <person name="Denman S."/>
        </authorList>
    </citation>
    <scope>NUCLEOTIDE SEQUENCE [LARGE SCALE GENOMIC DNA]</scope>
    <source>
        <strain evidence="1 2">L72c</strain>
    </source>
</reference>
<gene>
    <name evidence="1" type="ORF">J1786_01575</name>
</gene>
<proteinExistence type="predicted"/>
<dbReference type="RefSeq" id="WP_217137480.1">
    <property type="nucleotide sequence ID" value="NZ_JAFMOS010000091.1"/>
</dbReference>
<keyword evidence="2" id="KW-1185">Reference proteome</keyword>
<protein>
    <submittedName>
        <fullName evidence="1">Uncharacterized protein</fullName>
    </submittedName>
</protein>
<evidence type="ECO:0000313" key="1">
    <source>
        <dbReference type="EMBL" id="MBU9833535.1"/>
    </source>
</evidence>
<accession>A0ABS6KWW6</accession>